<name>A0A7D7LAI6_9NOSO</name>
<dbReference type="Proteomes" id="UP000514713">
    <property type="component" value="Chromosome"/>
</dbReference>
<gene>
    <name evidence="1" type="ORF">HUN01_13135</name>
</gene>
<protein>
    <submittedName>
        <fullName evidence="1">Uncharacterized protein</fullName>
    </submittedName>
</protein>
<accession>A0A7D7LAI6</accession>
<reference evidence="2" key="1">
    <citation type="submission" date="2020-06" db="EMBL/GenBank/DDBJ databases">
        <title>Nostoc edaphicum CCNP1411 genome.</title>
        <authorList>
            <person name="Fidor A."/>
            <person name="Grabski M."/>
            <person name="Gawor J."/>
            <person name="Gromadka R."/>
            <person name="Wegrzyn G."/>
            <person name="Mazur-Marzec H."/>
        </authorList>
    </citation>
    <scope>NUCLEOTIDE SEQUENCE [LARGE SCALE GENOMIC DNA]</scope>
    <source>
        <strain evidence="2">CCNP1411</strain>
    </source>
</reference>
<dbReference type="Gene3D" id="2.60.120.430">
    <property type="entry name" value="Galactose-binding lectin"/>
    <property type="match status" value="1"/>
</dbReference>
<dbReference type="KEGG" id="ned:HUN01_13135"/>
<proteinExistence type="predicted"/>
<dbReference type="RefSeq" id="WP_181931647.1">
    <property type="nucleotide sequence ID" value="NZ_CP054698.1"/>
</dbReference>
<sequence>MTKLQIGSPSETIIDAHKYWNATGIFLEIGATYKFEVQGEQFWYDAKIRSDADGYTKPWLSWAEMFRRKPNENWFSLIGNIGQSGEQEFLIGKKLERYKASSSGEFFCYANDVPIMYFNNRGTLILTITRLS</sequence>
<organism evidence="1 2">
    <name type="scientific">Nostoc edaphicum CCNP1411</name>
    <dbReference type="NCBI Taxonomy" id="1472755"/>
    <lineage>
        <taxon>Bacteria</taxon>
        <taxon>Bacillati</taxon>
        <taxon>Cyanobacteriota</taxon>
        <taxon>Cyanophyceae</taxon>
        <taxon>Nostocales</taxon>
        <taxon>Nostocaceae</taxon>
        <taxon>Nostoc</taxon>
    </lineage>
</organism>
<dbReference type="EMBL" id="CP054698">
    <property type="protein sequence ID" value="QMS88493.1"/>
    <property type="molecule type" value="Genomic_DNA"/>
</dbReference>
<evidence type="ECO:0000313" key="2">
    <source>
        <dbReference type="Proteomes" id="UP000514713"/>
    </source>
</evidence>
<evidence type="ECO:0000313" key="1">
    <source>
        <dbReference type="EMBL" id="QMS88493.1"/>
    </source>
</evidence>
<keyword evidence="2" id="KW-1185">Reference proteome</keyword>
<dbReference type="AlphaFoldDB" id="A0A7D7LAI6"/>